<dbReference type="InterPro" id="IPR000008">
    <property type="entry name" value="C2_dom"/>
</dbReference>
<feature type="domain" description="C2" evidence="4">
    <location>
        <begin position="892"/>
        <end position="1008"/>
    </location>
</feature>
<feature type="domain" description="C2" evidence="4">
    <location>
        <begin position="2863"/>
        <end position="2985"/>
    </location>
</feature>
<comment type="caution">
    <text evidence="5">The sequence shown here is derived from an EMBL/GenBank/DDBJ whole genome shotgun (WGS) entry which is preliminary data.</text>
</comment>
<feature type="domain" description="C2" evidence="4">
    <location>
        <begin position="3030"/>
        <end position="3154"/>
    </location>
</feature>
<proteinExistence type="predicted"/>
<evidence type="ECO:0000313" key="6">
    <source>
        <dbReference type="Proteomes" id="UP001149090"/>
    </source>
</evidence>
<feature type="compositionally biased region" description="Basic and acidic residues" evidence="3">
    <location>
        <begin position="591"/>
        <end position="605"/>
    </location>
</feature>
<feature type="domain" description="C2" evidence="4">
    <location>
        <begin position="2198"/>
        <end position="2319"/>
    </location>
</feature>
<feature type="domain" description="C2" evidence="4">
    <location>
        <begin position="1395"/>
        <end position="1513"/>
    </location>
</feature>
<dbReference type="SUPFAM" id="SSF49562">
    <property type="entry name" value="C2 domain (Calcium/lipid-binding domain, CaLB)"/>
    <property type="match status" value="22"/>
</dbReference>
<dbReference type="Pfam" id="PF00168">
    <property type="entry name" value="C2"/>
    <property type="match status" value="23"/>
</dbReference>
<keyword evidence="6" id="KW-1185">Reference proteome</keyword>
<feature type="domain" description="C2" evidence="4">
    <location>
        <begin position="3196"/>
        <end position="3316"/>
    </location>
</feature>
<feature type="domain" description="C2" evidence="4">
    <location>
        <begin position="465"/>
        <end position="669"/>
    </location>
</feature>
<dbReference type="CDD" id="cd00030">
    <property type="entry name" value="C2"/>
    <property type="match status" value="11"/>
</dbReference>
<dbReference type="Proteomes" id="UP001149090">
    <property type="component" value="Unassembled WGS sequence"/>
</dbReference>
<dbReference type="PANTHER" id="PTHR45911:SF4">
    <property type="entry name" value="MULTIPLE C2 AND TRANSMEMBRANE DOMAIN-CONTAINING PROTEIN"/>
    <property type="match status" value="1"/>
</dbReference>
<dbReference type="PANTHER" id="PTHR45911">
    <property type="entry name" value="C2 DOMAIN-CONTAINING PROTEIN"/>
    <property type="match status" value="1"/>
</dbReference>
<feature type="domain" description="C2" evidence="4">
    <location>
        <begin position="1686"/>
        <end position="1818"/>
    </location>
</feature>
<keyword evidence="1" id="KW-0479">Metal-binding</keyword>
<keyword evidence="2" id="KW-0106">Calcium</keyword>
<feature type="domain" description="C2" evidence="4">
    <location>
        <begin position="2696"/>
        <end position="2818"/>
    </location>
</feature>
<dbReference type="EMBL" id="JAPDFW010000070">
    <property type="protein sequence ID" value="KAJ5074250.1"/>
    <property type="molecule type" value="Genomic_DNA"/>
</dbReference>
<dbReference type="Gene3D" id="2.60.40.150">
    <property type="entry name" value="C2 domain"/>
    <property type="match status" value="22"/>
</dbReference>
<feature type="domain" description="C2" evidence="4">
    <location>
        <begin position="1558"/>
        <end position="1680"/>
    </location>
</feature>
<feature type="compositionally biased region" description="Basic residues" evidence="3">
    <location>
        <begin position="558"/>
        <end position="576"/>
    </location>
</feature>
<dbReference type="InterPro" id="IPR035892">
    <property type="entry name" value="C2_domain_sf"/>
</dbReference>
<evidence type="ECO:0000256" key="2">
    <source>
        <dbReference type="ARBA" id="ARBA00022837"/>
    </source>
</evidence>
<feature type="domain" description="C2" evidence="4">
    <location>
        <begin position="2364"/>
        <end position="2485"/>
    </location>
</feature>
<name>A0A9Q0LM19_ANAIG</name>
<dbReference type="GO" id="GO:0005509">
    <property type="term" value="F:calcium ion binding"/>
    <property type="evidence" value="ECO:0007669"/>
    <property type="project" value="TreeGrafter"/>
</dbReference>
<dbReference type="OrthoDB" id="5973539at2759"/>
<feature type="domain" description="C2" evidence="4">
    <location>
        <begin position="3363"/>
        <end position="3486"/>
    </location>
</feature>
<feature type="domain" description="C2" evidence="4">
    <location>
        <begin position="1865"/>
        <end position="1987"/>
    </location>
</feature>
<sequence length="3784" mass="436814">MWKVDLIIIKSNFEQDLCEPYCSFVHKGTTYKTDIDHETNTPRWNKKFTLNGEAETFQNLRFEVCKSQRPRDGYIGTATISLLRQVKQKGVEKGIEHKPLDLLNVLPLYEQKKEGYSPGPMTGTVKIRTIITFQNDIPEWHELTKTEIYGQIPPKENQRQMSISVAVRKAKEIVMASSKNETANSLVKIEFGKKTLFTKPQNDTNFPKWNENFQFVTDMNEFAPKMHLELRDTKSVLGELNFSIYELLRENFTEKTEYVILKWFALPQGKIKLGFRINFDETVDFEFLRQLCGLSPFVPHPLFDPERDEKIWGLRITVSKAVELPCKKESSLDPYCKFAIGEKVFQTTPQKSTANPVWEETFMGTDEYTKLKQLNVEIWDKNQVTKSTAVGNVKIKPYALLRKRVGEIRNGTRIFNFEEQYPVTQHTDTRKVIGGKQGTVYFTIRIEIPPLAHLDSVIRLVAPPSDPEPKFSLTDATAFGLSLTIIKAQGLPPADVSGFSDPYCKIQFLKRIPLIETPPSALSLDNTNAMLPSQQTPPKNETDPVIKTGPKFMDPKKFAKTTQKKMKATQKQLKKQMKLDKKEQKKKQKQQAKEEKKTKKGNELKTKVIKKTLNPTWNETFQHQGTLDSATKILITIIDWDRFSSDDFLGTVELGIKKLFRKSYVDGKHIFVTTEWFDIRGKPDPKHGGYSAGGKLKLRLQLELSPSLLPDQAARLLGIVKTEPPRRMPEAREKKPTDWGLVMTFKRAENLPSADISGFSDPFCIFDLTPLKKFKTSVCKKTLHPEWNETITQYVPNEYCRSIKINVMDWDRAKSNDQLGFAKLPVFNLLSKVFQDNQLVYKFHNVALPIRQDKNPRTGVRPDAGTLYISLRVEIPQNADILAVKQMLGIVPPPQIYTLPSDEELWSARITIRKGNGLRSGDLNGLSDPFCQFCVGGKEFKTKTIKSTLYPIWNESFDLVSLDYADLRKLKILYYDYDKFSKNTLLGTGKLICGDLVRSNFQENQRIYFFKHIDVPMFPPLHHKRGQLPAKGSISVNIRLEIPANTPLQKIMKFAGMEKPPPRRKLPVVDSKCALRVFIRRARDLPSADVMGASDPYCTFKIGSSEFKTEIIKNTLHPKWKQEFIIHASIDDLKKLKISIWDWDRVGKNDLLGNSKINIADEISKNYVEFTKIYVVNSSLPVMPPIHPKSGPQPQHGTLDISLRLEFHPDSQPLEIKQYCGLAPPPFRYKVLNKAKSSDKKIVGLSIKVHSAANIPISDAISGASDPYCHLKYIGKESKTKTIKTCLYPVWKETFSFFPTFEELKNSIKLEVWDWDRIGKNDFLGRAKVRIHQLIKNMIQNGRLIYEAPYESPVRKSINPKTGEQSNQGTIRGKIRVEFPENTEFEELQMICGFIPERLDRILPTQKDKIAIAFKVSKGRNIPISDTISGASDPYCQFKHGGKEFKTKTIKSSLYPSWKETFVLHLSSEELKNSIKLEVWDWDRVGKNDFLGRAKVRIHQLIKNMIEDGKLIYKATYESPIREPINPKTGQQLNHGTILGRIRVEFPENTNLNELKMACGIIPERLKYILPHQENKIAIAFKVSKGKNIPISDTLSGASDPYCQFKHGGKEFKTKTIKSSLYPSWKETFVLHLSSEEFKNSVKLEVWDWDRVGKNDFIGRAKVRIHQLIKNMIEDGKLIYKAAYESPIRLPINPKTGEQPNHGTILGRIRIEFPENTDLNGLQMACGIIPEVLKYQLPTQKNKIAIAFKVKFKTKTIKSSLYPSWKETFVLHSNFEEFKKSVKLEVWDWDRVGKNDFIGIAKVRIHQLIKNMIEDGKYIYKAAYESPIRLPINPKTGEQPNHGTILGRIRIEFPENTNFKDLQMACGIIPERLKYELSHQKDKIAISLKISKGKNIPISDTLSGSSDPYCQFKQGEKEFKTKTIKSSLYPIWKEYFTFHLSLEELKHSIKLQVWDWDRVGKNDFIGIAKVRIHQLIKNMIEDQKLIYKATYESPIRQPINQKTGEQPNHGTIFGRLRVELPETTDFNELKIACGVIPEVLKYQLPVEKNKIAISLKISKGRNIPIADISGASDPYCQFKQGEQEFKTKTIKSSLFPVWKEYFTFHLSFEEFKKSVKLEVWDWDRVGKNDFLGLAKVRINQLIKNMIEDQKFIYQTTYESPIRQPINPKTGEQLYHGTLFGRLRIELPDNTNFTELKMACGIITQRLKYELPSQENKIAISLKISKGRNIPIADISGASDPFCEFKQGEKEFKTKTVKSSLYPIWKEYFTFHLSFEELKHSIKLQVWDWDRLKKNDFLGIAKVRINQLMKNIIEDGRLIYQTTYESPIRQPINPKTGEQPNHGTIFGRLRIELPETTDFNELQMACGIIPEVLKYKLPSQENKIAISLKISKGRNVPIADISGASDPYCQFKQGEKEFKTKTIKSSLFPIWKEYFTLNLSFEELKHSIKLQVWDWDRLKKNDFLGIAKVRINQLIKNMIEEGKLIYKTTYESPIREPINQKTGEQPNHGTIFGRLRVELPETTDFNELQMICGIIPEVLRYQLPAQENKIAISFKISKGRNIPIADITGASDPYCQFKQGEKEFKTKTIKTSLFPSWKEYFTLYFSFEELMHSIKLQVWDWDRVTKNDFLGIAKVRINQLIKNMIEEGKLIYKTTYESPIRQPINPKTGSQTNHGTIFGRLRVELPETTDFNELKMVCGIIPEVLKYKLPAQENKIAISLKISKGRNVPIADTFSHLSDPYCQFKQGEKEFKTKTIKSSLYPIWKEYFTLYLSFEELKHSIKLQVWDWDRAKKDDFLGIAKVRINQIIKNMFEEGKLIYKTTYESPIREPINPKTGEEPYHGTIFGRLRVELPETTDFRELKMVCGIIPERLKYELPPQENKIAISLKISKGRNVPIADTFSHLSDPYCQFKQGEKEYKTKTIKSSLYPIWKEYFTLYLSFEELKHSIKLQVWDWDRAKKDDFLGIAKVRINQIIKNMFEEGKLIYKTTYESPMREPINPKTGEEPYHGTIFGRLRVELPETTDFDELKMVCGMIPEVLQYELPAEENKIAVSMKISRGRQVPVGDISGTSDPYCKFSYGGKEYKTKMVKTTLFPIWKETYLLHFSFEELKHALRISVYDWDRVSRNDFLGIIKMRVHRAIKDIVEEGKYIYKTTYEFPIISPVDYRSGPRTGTGRILGRLRVELPQNTDFTELKTICGLIPEVLKYELPSEENKVAIWMKVSRGISIPAGDKLHHRSDAYCKFTYGDKEYKTQTRYSTLCPIWKEQFILHCDILELKKSLKLHIWDYDRAKKDDYLGVAKFRINNLIKDQLSPDKAIYKIEYDSPLRKVIDPRTGQEPKNGIVFCRLRIEFPQNTDFNTLRMVCGLAPERMKYELPCEENKISVSLKISRAKNLPIGDTISQFSDPYCEFKHAGKEYKTETLKSTLYPIWKQKFMMHLSMEEFMQKIRIGVWDWDFAKKNDLLGIAKLRLMSVLREAAKKQYPQIEGISFQNVAFEAQKMEEFRLWNGGVVSVPVRLPDDPKKGPQDHHGEIICRIRIEFPENSELGDVLICSGILPAPRVYKLVDSQNTNNWGISVRINKALGIVGADNNGMSEAYCKIVVGKEELSTERFKSSLYPKWKQTLTHIFPPFSIPKVRLELFARKKLKTDVSIGYLNYSITDLIKERYQTDGSLIDVKKHLPIKYTPKYGIELPSPHGTLSVTTRIEIPAQAFQNTVDRVNNPDAYREPLFSFDSLTHTTWRPNYRQQSPPSQASVFKENRQLILRAQGGTSSLQNKNNRQTSSS</sequence>
<evidence type="ECO:0000313" key="5">
    <source>
        <dbReference type="EMBL" id="KAJ5074250.1"/>
    </source>
</evidence>
<feature type="domain" description="C2" evidence="4">
    <location>
        <begin position="2032"/>
        <end position="2151"/>
    </location>
</feature>
<feature type="domain" description="C2" evidence="4">
    <location>
        <begin position="1225"/>
        <end position="1346"/>
    </location>
</feature>
<evidence type="ECO:0000256" key="1">
    <source>
        <dbReference type="ARBA" id="ARBA00022723"/>
    </source>
</evidence>
<feature type="domain" description="C2" evidence="4">
    <location>
        <begin position="2530"/>
        <end position="2651"/>
    </location>
</feature>
<protein>
    <submittedName>
        <fullName evidence="5">C2 domain-containing protein</fullName>
    </submittedName>
</protein>
<dbReference type="GO" id="GO:0016020">
    <property type="term" value="C:membrane"/>
    <property type="evidence" value="ECO:0007669"/>
    <property type="project" value="TreeGrafter"/>
</dbReference>
<feature type="domain" description="C2" evidence="4">
    <location>
        <begin position="295"/>
        <end position="412"/>
    </location>
</feature>
<feature type="domain" description="C2" evidence="4">
    <location>
        <begin position="1056"/>
        <end position="1172"/>
    </location>
</feature>
<gene>
    <name evidence="5" type="ORF">M0811_00879</name>
</gene>
<organism evidence="5 6">
    <name type="scientific">Anaeramoeba ignava</name>
    <name type="common">Anaerobic marine amoeba</name>
    <dbReference type="NCBI Taxonomy" id="1746090"/>
    <lineage>
        <taxon>Eukaryota</taxon>
        <taxon>Metamonada</taxon>
        <taxon>Anaeramoebidae</taxon>
        <taxon>Anaeramoeba</taxon>
    </lineage>
</organism>
<dbReference type="SMART" id="SM00239">
    <property type="entry name" value="C2"/>
    <property type="match status" value="22"/>
</dbReference>
<reference evidence="5" key="1">
    <citation type="submission" date="2022-10" db="EMBL/GenBank/DDBJ databases">
        <title>Novel sulphate-reducing endosymbionts in the free-living metamonad Anaeramoeba.</title>
        <authorList>
            <person name="Jerlstrom-Hultqvist J."/>
            <person name="Cepicka I."/>
            <person name="Gallot-Lavallee L."/>
            <person name="Salas-Leiva D."/>
            <person name="Curtis B.A."/>
            <person name="Zahonova K."/>
            <person name="Pipaliya S."/>
            <person name="Dacks J."/>
            <person name="Roger A.J."/>
        </authorList>
    </citation>
    <scope>NUCLEOTIDE SEQUENCE</scope>
    <source>
        <strain evidence="5">BMAN</strain>
    </source>
</reference>
<accession>A0A9Q0LM19</accession>
<feature type="domain" description="C2" evidence="4">
    <location>
        <begin position="1"/>
        <end position="95"/>
    </location>
</feature>
<feature type="region of interest" description="Disordered" evidence="3">
    <location>
        <begin position="531"/>
        <end position="605"/>
    </location>
</feature>
<feature type="domain" description="C2" evidence="4">
    <location>
        <begin position="3555"/>
        <end position="3673"/>
    </location>
</feature>
<evidence type="ECO:0000259" key="4">
    <source>
        <dbReference type="PROSITE" id="PS50004"/>
    </source>
</evidence>
<dbReference type="PROSITE" id="PS50004">
    <property type="entry name" value="C2"/>
    <property type="match status" value="22"/>
</dbReference>
<feature type="domain" description="C2" evidence="4">
    <location>
        <begin position="144"/>
        <end position="264"/>
    </location>
</feature>
<evidence type="ECO:0000256" key="3">
    <source>
        <dbReference type="SAM" id="MobiDB-lite"/>
    </source>
</evidence>
<feature type="domain" description="C2" evidence="4">
    <location>
        <begin position="721"/>
        <end position="841"/>
    </location>
</feature>